<dbReference type="Pfam" id="PF00378">
    <property type="entry name" value="ECH_1"/>
    <property type="match status" value="1"/>
</dbReference>
<reference evidence="4 5" key="1">
    <citation type="journal article" date="2024" name="bioRxiv">
        <title>Comparative genomics of Cryptococcus and Kwoniella reveals pathogenesis evolution and contrasting karyotype dynamics via intercentromeric recombination or chromosome fusion.</title>
        <authorList>
            <person name="Coelho M.A."/>
            <person name="David-Palma M."/>
            <person name="Shea T."/>
            <person name="Bowers K."/>
            <person name="McGinley-Smith S."/>
            <person name="Mohammad A.W."/>
            <person name="Gnirke A."/>
            <person name="Yurkov A.M."/>
            <person name="Nowrousian M."/>
            <person name="Sun S."/>
            <person name="Cuomo C.A."/>
            <person name="Heitman J."/>
        </authorList>
    </citation>
    <scope>NUCLEOTIDE SEQUENCE [LARGE SCALE GENOMIC DNA]</scope>
    <source>
        <strain evidence="4 5">CBS 13917</strain>
    </source>
</reference>
<dbReference type="EMBL" id="JBCAWK010000003">
    <property type="protein sequence ID" value="KAK8864470.1"/>
    <property type="molecule type" value="Genomic_DNA"/>
</dbReference>
<dbReference type="KEGG" id="kne:92178979"/>
<dbReference type="PANTHER" id="PTHR11941:SF171">
    <property type="entry name" value="SD19268P"/>
    <property type="match status" value="1"/>
</dbReference>
<dbReference type="CDD" id="cd06558">
    <property type="entry name" value="crotonase-like"/>
    <property type="match status" value="1"/>
</dbReference>
<dbReference type="GeneID" id="92178979"/>
<keyword evidence="2" id="KW-0456">Lyase</keyword>
<comment type="caution">
    <text evidence="4">The sequence shown here is derived from an EMBL/GenBank/DDBJ whole genome shotgun (WGS) entry which is preliminary data.</text>
</comment>
<dbReference type="InterPro" id="IPR001753">
    <property type="entry name" value="Enoyl-CoA_hydra/iso"/>
</dbReference>
<dbReference type="PANTHER" id="PTHR11941">
    <property type="entry name" value="ENOYL-COA HYDRATASE-RELATED"/>
    <property type="match status" value="1"/>
</dbReference>
<comment type="similarity">
    <text evidence="1 3">Belongs to the enoyl-CoA hydratase/isomerase family.</text>
</comment>
<name>A0AAW0Z2X2_9TREE</name>
<dbReference type="GO" id="GO:0005739">
    <property type="term" value="C:mitochondrion"/>
    <property type="evidence" value="ECO:0007669"/>
    <property type="project" value="TreeGrafter"/>
</dbReference>
<dbReference type="InterPro" id="IPR014748">
    <property type="entry name" value="Enoyl-CoA_hydra_C"/>
</dbReference>
<dbReference type="Proteomes" id="UP001388673">
    <property type="component" value="Unassembled WGS sequence"/>
</dbReference>
<dbReference type="InterPro" id="IPR018376">
    <property type="entry name" value="Enoyl-CoA_hyd/isom_CS"/>
</dbReference>
<dbReference type="FunFam" id="3.90.226.10:FF:000009">
    <property type="entry name" value="Carnitinyl-CoA dehydratase"/>
    <property type="match status" value="1"/>
</dbReference>
<evidence type="ECO:0008006" key="6">
    <source>
        <dbReference type="Google" id="ProtNLM"/>
    </source>
</evidence>
<dbReference type="GO" id="GO:0006635">
    <property type="term" value="P:fatty acid beta-oxidation"/>
    <property type="evidence" value="ECO:0007669"/>
    <property type="project" value="TreeGrafter"/>
</dbReference>
<dbReference type="Gene3D" id="3.90.226.10">
    <property type="entry name" value="2-enoyl-CoA Hydratase, Chain A, domain 1"/>
    <property type="match status" value="1"/>
</dbReference>
<proteinExistence type="inferred from homology"/>
<dbReference type="PROSITE" id="PS00166">
    <property type="entry name" value="ENOYL_COA_HYDRATASE"/>
    <property type="match status" value="1"/>
</dbReference>
<dbReference type="FunFam" id="1.10.12.10:FF:000001">
    <property type="entry name" value="Probable enoyl-CoA hydratase, mitochondrial"/>
    <property type="match status" value="1"/>
</dbReference>
<accession>A0AAW0Z2X2</accession>
<sequence length="302" mass="32231">MLIRASRFCTLVAQRRPLLLRSISTPTSAPHAFLRPLLASTSDAISTEHELKGVMCLVLNRPETRNALSVRMVGEMREAIAKLSSTCEPTRLLLLQPSQPGLFCAGADLRERRTMSPAAVSSFLDSLRSLLSEIEGLAMPSVAVMDGFALGGGAELALGCDLRVGGQNTKIALPETKLGIIPGAGGTQRLTHLVGVAKAKELVFTGRHIDGVEAHRIGLLNIYAQPPSTPFKSSLILARLILTSAPLALSAAKSAINAAPYLSLADGLDLERGIYNGLLDTDDRQEGLRAFAEKRKATFKGR</sequence>
<organism evidence="4 5">
    <name type="scientific">Kwoniella newhampshirensis</name>
    <dbReference type="NCBI Taxonomy" id="1651941"/>
    <lineage>
        <taxon>Eukaryota</taxon>
        <taxon>Fungi</taxon>
        <taxon>Dikarya</taxon>
        <taxon>Basidiomycota</taxon>
        <taxon>Agaricomycotina</taxon>
        <taxon>Tremellomycetes</taxon>
        <taxon>Tremellales</taxon>
        <taxon>Cryptococcaceae</taxon>
        <taxon>Kwoniella</taxon>
    </lineage>
</organism>
<dbReference type="InterPro" id="IPR029045">
    <property type="entry name" value="ClpP/crotonase-like_dom_sf"/>
</dbReference>
<evidence type="ECO:0000256" key="3">
    <source>
        <dbReference type="RuleBase" id="RU003707"/>
    </source>
</evidence>
<keyword evidence="5" id="KW-1185">Reference proteome</keyword>
<evidence type="ECO:0000256" key="1">
    <source>
        <dbReference type="ARBA" id="ARBA00005254"/>
    </source>
</evidence>
<dbReference type="AlphaFoldDB" id="A0AAW0Z2X2"/>
<dbReference type="SUPFAM" id="SSF52096">
    <property type="entry name" value="ClpP/crotonase"/>
    <property type="match status" value="1"/>
</dbReference>
<evidence type="ECO:0000313" key="5">
    <source>
        <dbReference type="Proteomes" id="UP001388673"/>
    </source>
</evidence>
<evidence type="ECO:0000313" key="4">
    <source>
        <dbReference type="EMBL" id="KAK8864470.1"/>
    </source>
</evidence>
<gene>
    <name evidence="4" type="ORF">IAR55_001720</name>
</gene>
<dbReference type="Gene3D" id="1.10.12.10">
    <property type="entry name" value="Lyase 2-enoyl-coa Hydratase, Chain A, domain 2"/>
    <property type="match status" value="1"/>
</dbReference>
<dbReference type="GO" id="GO:0016836">
    <property type="term" value="F:hydro-lyase activity"/>
    <property type="evidence" value="ECO:0007669"/>
    <property type="project" value="UniProtKB-ARBA"/>
</dbReference>
<protein>
    <recommendedName>
        <fullName evidence="6">Methylglutaconyl-CoA hydratase</fullName>
    </recommendedName>
</protein>
<evidence type="ECO:0000256" key="2">
    <source>
        <dbReference type="ARBA" id="ARBA00023239"/>
    </source>
</evidence>
<dbReference type="RefSeq" id="XP_066804766.1">
    <property type="nucleotide sequence ID" value="XM_066944843.1"/>
</dbReference>